<evidence type="ECO:0000313" key="2">
    <source>
        <dbReference type="EMBL" id="HJD43959.1"/>
    </source>
</evidence>
<reference evidence="2" key="1">
    <citation type="journal article" date="2021" name="PeerJ">
        <title>Extensive microbial diversity within the chicken gut microbiome revealed by metagenomics and culture.</title>
        <authorList>
            <person name="Gilroy R."/>
            <person name="Ravi A."/>
            <person name="Getino M."/>
            <person name="Pursley I."/>
            <person name="Horton D.L."/>
            <person name="Alikhan N.F."/>
            <person name="Baker D."/>
            <person name="Gharbi K."/>
            <person name="Hall N."/>
            <person name="Watson M."/>
            <person name="Adriaenssens E.M."/>
            <person name="Foster-Nyarko E."/>
            <person name="Jarju S."/>
            <person name="Secka A."/>
            <person name="Antonio M."/>
            <person name="Oren A."/>
            <person name="Chaudhuri R.R."/>
            <person name="La Ragione R."/>
            <person name="Hildebrand F."/>
            <person name="Pallen M.J."/>
        </authorList>
    </citation>
    <scope>NUCLEOTIDE SEQUENCE</scope>
    <source>
        <strain evidence="2">9264</strain>
    </source>
</reference>
<accession>A0A9D2REX3</accession>
<dbReference type="PANTHER" id="PTHR20858">
    <property type="entry name" value="PHOSPHOMETHYLPYRIMIDINE KINASE"/>
    <property type="match status" value="1"/>
</dbReference>
<keyword evidence="2" id="KW-0418">Kinase</keyword>
<evidence type="ECO:0000313" key="3">
    <source>
        <dbReference type="Proteomes" id="UP000823889"/>
    </source>
</evidence>
<dbReference type="Gene3D" id="3.40.1190.20">
    <property type="match status" value="1"/>
</dbReference>
<comment type="caution">
    <text evidence="2">The sequence shown here is derived from an EMBL/GenBank/DDBJ whole genome shotgun (WGS) entry which is preliminary data.</text>
</comment>
<feature type="non-terminal residue" evidence="2">
    <location>
        <position position="246"/>
    </location>
</feature>
<dbReference type="GO" id="GO:0009228">
    <property type="term" value="P:thiamine biosynthetic process"/>
    <property type="evidence" value="ECO:0007669"/>
    <property type="project" value="TreeGrafter"/>
</dbReference>
<gene>
    <name evidence="2" type="ORF">H9906_02900</name>
</gene>
<name>A0A9D2REX3_9BURK</name>
<dbReference type="EC" id="2.7.4.7" evidence="2"/>
<evidence type="ECO:0000259" key="1">
    <source>
        <dbReference type="Pfam" id="PF08543"/>
    </source>
</evidence>
<proteinExistence type="predicted"/>
<feature type="domain" description="Pyridoxamine kinase/Phosphomethylpyrimidine kinase" evidence="1">
    <location>
        <begin position="19"/>
        <end position="245"/>
    </location>
</feature>
<dbReference type="GO" id="GO:0008972">
    <property type="term" value="F:phosphomethylpyrimidine kinase activity"/>
    <property type="evidence" value="ECO:0007669"/>
    <property type="project" value="UniProtKB-EC"/>
</dbReference>
<dbReference type="InterPro" id="IPR029056">
    <property type="entry name" value="Ribokinase-like"/>
</dbReference>
<dbReference type="GO" id="GO:0005829">
    <property type="term" value="C:cytosol"/>
    <property type="evidence" value="ECO:0007669"/>
    <property type="project" value="TreeGrafter"/>
</dbReference>
<dbReference type="PANTHER" id="PTHR20858:SF17">
    <property type="entry name" value="HYDROXYMETHYLPYRIMIDINE_PHOSPHOMETHYLPYRIMIDINE KINASE THI20-RELATED"/>
    <property type="match status" value="1"/>
</dbReference>
<dbReference type="EMBL" id="DWUQ01000056">
    <property type="protein sequence ID" value="HJD43959.1"/>
    <property type="molecule type" value="Genomic_DNA"/>
</dbReference>
<dbReference type="Proteomes" id="UP000823889">
    <property type="component" value="Unassembled WGS sequence"/>
</dbReference>
<organism evidence="2 3">
    <name type="scientific">Candidatus Paenalcaligenes intestinipullorum</name>
    <dbReference type="NCBI Taxonomy" id="2838718"/>
    <lineage>
        <taxon>Bacteria</taxon>
        <taxon>Pseudomonadati</taxon>
        <taxon>Pseudomonadota</taxon>
        <taxon>Betaproteobacteria</taxon>
        <taxon>Burkholderiales</taxon>
        <taxon>Alcaligenaceae</taxon>
        <taxon>Paenalcaligenes</taxon>
    </lineage>
</organism>
<dbReference type="AlphaFoldDB" id="A0A9D2REX3"/>
<dbReference type="GO" id="GO:0008902">
    <property type="term" value="F:hydroxymethylpyrimidine kinase activity"/>
    <property type="evidence" value="ECO:0007669"/>
    <property type="project" value="UniProtKB-EC"/>
</dbReference>
<keyword evidence="2" id="KW-0808">Transferase</keyword>
<dbReference type="Pfam" id="PF08543">
    <property type="entry name" value="Phos_pyr_kin"/>
    <property type="match status" value="1"/>
</dbReference>
<sequence>MVDYSAHTPARVLLMEPLDPTGATFLLADSISCAHLGCHALSVVTALHSQDTLDVETIHVVDAEIIHDQARCLLEDIAIQAIKAGPIYTADCASVLTQLATDYHHVPLVLHLPALPDERCFESEIALDESVAALCQLVIPQATVVVTSRTVLEQWQEAEYLPDAPTAVRALLAAGAAAVVCATPASDGQAAVYEYHTAEQDVQRWPIPKRAPRLQDVEGTLACAIAALLAQQHTLDDAIQQALNFT</sequence>
<dbReference type="EC" id="2.7.1.49" evidence="2"/>
<dbReference type="InterPro" id="IPR013749">
    <property type="entry name" value="PM/HMP-P_kinase-1"/>
</dbReference>
<dbReference type="SUPFAM" id="SSF53613">
    <property type="entry name" value="Ribokinase-like"/>
    <property type="match status" value="1"/>
</dbReference>
<reference evidence="2" key="2">
    <citation type="submission" date="2021-04" db="EMBL/GenBank/DDBJ databases">
        <authorList>
            <person name="Gilroy R."/>
        </authorList>
    </citation>
    <scope>NUCLEOTIDE SEQUENCE</scope>
    <source>
        <strain evidence="2">9264</strain>
    </source>
</reference>
<protein>
    <submittedName>
        <fullName evidence="2">Bifunctional hydroxymethylpyrimidine kinase/phosphomethylpyrimidine kinase</fullName>
        <ecNumber evidence="2">2.7.1.49</ecNumber>
        <ecNumber evidence="2">2.7.4.7</ecNumber>
    </submittedName>
</protein>